<dbReference type="EMBL" id="SLWQ01000007">
    <property type="protein sequence ID" value="TCO38823.1"/>
    <property type="molecule type" value="Genomic_DNA"/>
</dbReference>
<reference evidence="24 25" key="1">
    <citation type="journal article" date="2015" name="Stand. Genomic Sci.">
        <title>Genomic Encyclopedia of Bacterial and Archaeal Type Strains, Phase III: the genomes of soil and plant-associated and newly described type strains.</title>
        <authorList>
            <person name="Whitman W.B."/>
            <person name="Woyke T."/>
            <person name="Klenk H.P."/>
            <person name="Zhou Y."/>
            <person name="Lilburn T.G."/>
            <person name="Beck B.J."/>
            <person name="De Vos P."/>
            <person name="Vandamme P."/>
            <person name="Eisen J.A."/>
            <person name="Garrity G."/>
            <person name="Hugenholtz P."/>
            <person name="Kyrpides N.C."/>
        </authorList>
    </citation>
    <scope>NUCLEOTIDE SEQUENCE [LARGE SCALE GENOMIC DNA]</scope>
    <source>
        <strain evidence="24 25">A3</strain>
    </source>
</reference>
<evidence type="ECO:0000256" key="11">
    <source>
        <dbReference type="ARBA" id="ARBA00022737"/>
    </source>
</evidence>
<evidence type="ECO:0000256" key="14">
    <source>
        <dbReference type="ARBA" id="ARBA00022989"/>
    </source>
</evidence>
<dbReference type="Pfam" id="PF13442">
    <property type="entry name" value="Cytochrome_CBB3"/>
    <property type="match status" value="2"/>
</dbReference>
<keyword evidence="9 22" id="KW-0812">Transmembrane</keyword>
<evidence type="ECO:0000256" key="10">
    <source>
        <dbReference type="ARBA" id="ARBA00022723"/>
    </source>
</evidence>
<evidence type="ECO:0000256" key="16">
    <source>
        <dbReference type="ARBA" id="ARBA00023004"/>
    </source>
</evidence>
<evidence type="ECO:0000256" key="8">
    <source>
        <dbReference type="ARBA" id="ARBA00022660"/>
    </source>
</evidence>
<evidence type="ECO:0000256" key="6">
    <source>
        <dbReference type="ARBA" id="ARBA00022519"/>
    </source>
</evidence>
<feature type="binding site" description="covalent" evidence="21">
    <location>
        <position position="230"/>
    </location>
    <ligand>
        <name>heme c</name>
        <dbReference type="ChEBI" id="CHEBI:61717"/>
        <label>2</label>
    </ligand>
</feature>
<comment type="cofactor">
    <cofactor evidence="19 21">
        <name>heme c</name>
        <dbReference type="ChEBI" id="CHEBI:61717"/>
    </cofactor>
    <text evidence="19 21">Binds 2 heme C groups per subunit.</text>
</comment>
<keyword evidence="18 19" id="KW-0472">Membrane</keyword>
<dbReference type="InterPro" id="IPR050597">
    <property type="entry name" value="Cytochrome_c_Oxidase_Subunit"/>
</dbReference>
<dbReference type="PROSITE" id="PS51007">
    <property type="entry name" value="CYTC"/>
    <property type="match status" value="2"/>
</dbReference>
<dbReference type="GO" id="GO:0009055">
    <property type="term" value="F:electron transfer activity"/>
    <property type="evidence" value="ECO:0007669"/>
    <property type="project" value="InterPro"/>
</dbReference>
<evidence type="ECO:0000256" key="13">
    <source>
        <dbReference type="ARBA" id="ARBA00022982"/>
    </source>
</evidence>
<dbReference type="OrthoDB" id="9811281at2"/>
<dbReference type="UniPathway" id="UPA00705"/>
<sequence>MSPFWSAWIMFLVVLNLGITLFLFIWGQRVKIPVQPDGTSGHVWAHGVLREGVRTLPLWWVVLSASMFVVGFAYLALYPGFGAYKGMLGWTAHGELAQDVAANRARLDPLLQRFAGQPVERLAGDADATRMGGRLFVDNCAACHGRDGHGNRLLGAPNLVDADWLYGGDGAAILASIQDGRHGTMPPFGGTFDAATIENVANYVLSLSGADHSPTKAAAGKATFAVCSACHGATGTGNTALGAPNLTDAIWLYGGDLATIEKTIRDGRGGTMPAWRTRLDDTEARLIAAWVHARSHDTTTR</sequence>
<dbReference type="Gene3D" id="1.10.760.10">
    <property type="entry name" value="Cytochrome c-like domain"/>
    <property type="match status" value="2"/>
</dbReference>
<dbReference type="GO" id="GO:1902600">
    <property type="term" value="P:proton transmembrane transport"/>
    <property type="evidence" value="ECO:0007669"/>
    <property type="project" value="UniProtKB-KW"/>
</dbReference>
<dbReference type="InterPro" id="IPR036909">
    <property type="entry name" value="Cyt_c-like_dom_sf"/>
</dbReference>
<evidence type="ECO:0000256" key="4">
    <source>
        <dbReference type="ARBA" id="ARBA00022448"/>
    </source>
</evidence>
<comment type="pathway">
    <text evidence="2 19">Energy metabolism; oxidative phosphorylation.</text>
</comment>
<dbReference type="InterPro" id="IPR032858">
    <property type="entry name" value="CcoP_N"/>
</dbReference>
<comment type="function">
    <text evidence="19">C-type cytochrome. Part of the cbb3-type cytochrome c oxidase complex.</text>
</comment>
<dbReference type="InterPro" id="IPR004678">
    <property type="entry name" value="Cyt_c_oxidase_cbb3_su3"/>
</dbReference>
<keyword evidence="13 19" id="KW-0249">Electron transport</keyword>
<dbReference type="Proteomes" id="UP000294862">
    <property type="component" value="Unassembled WGS sequence"/>
</dbReference>
<evidence type="ECO:0000256" key="2">
    <source>
        <dbReference type="ARBA" id="ARBA00004673"/>
    </source>
</evidence>
<keyword evidence="16 19" id="KW-0408">Iron</keyword>
<evidence type="ECO:0000256" key="5">
    <source>
        <dbReference type="ARBA" id="ARBA00022475"/>
    </source>
</evidence>
<evidence type="ECO:0000256" key="22">
    <source>
        <dbReference type="SAM" id="Phobius"/>
    </source>
</evidence>
<feature type="domain" description="Cytochrome c" evidence="23">
    <location>
        <begin position="127"/>
        <end position="208"/>
    </location>
</feature>
<feature type="domain" description="Cytochrome c" evidence="23">
    <location>
        <begin position="215"/>
        <end position="295"/>
    </location>
</feature>
<dbReference type="InterPro" id="IPR009056">
    <property type="entry name" value="Cyt_c-like_dom"/>
</dbReference>
<dbReference type="GO" id="GO:0005506">
    <property type="term" value="F:iron ion binding"/>
    <property type="evidence" value="ECO:0007669"/>
    <property type="project" value="InterPro"/>
</dbReference>
<feature type="binding site" description="covalent" evidence="21">
    <location>
        <position position="227"/>
    </location>
    <ligand>
        <name>heme c</name>
        <dbReference type="ChEBI" id="CHEBI:61717"/>
        <label>2</label>
    </ligand>
</feature>
<evidence type="ECO:0000256" key="7">
    <source>
        <dbReference type="ARBA" id="ARBA00022617"/>
    </source>
</evidence>
<evidence type="ECO:0000256" key="3">
    <source>
        <dbReference type="ARBA" id="ARBA00006113"/>
    </source>
</evidence>
<dbReference type="GO" id="GO:0006119">
    <property type="term" value="P:oxidative phosphorylation"/>
    <property type="evidence" value="ECO:0007669"/>
    <property type="project" value="UniProtKB-UniPathway"/>
</dbReference>
<keyword evidence="12 19" id="KW-0375">Hydrogen ion transport</keyword>
<dbReference type="GO" id="GO:0020037">
    <property type="term" value="F:heme binding"/>
    <property type="evidence" value="ECO:0007669"/>
    <property type="project" value="InterPro"/>
</dbReference>
<dbReference type="InterPro" id="IPR008168">
    <property type="entry name" value="Cyt_C_IC"/>
</dbReference>
<organism evidence="24 25">
    <name type="scientific">Dokdonella fugitiva</name>
    <dbReference type="NCBI Taxonomy" id="328517"/>
    <lineage>
        <taxon>Bacteria</taxon>
        <taxon>Pseudomonadati</taxon>
        <taxon>Pseudomonadota</taxon>
        <taxon>Gammaproteobacteria</taxon>
        <taxon>Lysobacterales</taxon>
        <taxon>Rhodanobacteraceae</taxon>
        <taxon>Dokdonella</taxon>
    </lineage>
</organism>
<keyword evidence="5 19" id="KW-1003">Cell membrane</keyword>
<dbReference type="SUPFAM" id="SSF46626">
    <property type="entry name" value="Cytochrome c"/>
    <property type="match status" value="2"/>
</dbReference>
<keyword evidence="14 22" id="KW-1133">Transmembrane helix</keyword>
<keyword evidence="4 19" id="KW-0813">Transport</keyword>
<dbReference type="Pfam" id="PF14715">
    <property type="entry name" value="FixP_N"/>
    <property type="match status" value="1"/>
</dbReference>
<feature type="binding site" description="axial binding residue" evidence="20">
    <location>
        <position position="231"/>
    </location>
    <ligand>
        <name>heme c</name>
        <dbReference type="ChEBI" id="CHEBI:61717"/>
        <label>2</label>
    </ligand>
    <ligandPart>
        <name>Fe</name>
        <dbReference type="ChEBI" id="CHEBI:18248"/>
    </ligandPart>
</feature>
<dbReference type="GO" id="GO:0005886">
    <property type="term" value="C:plasma membrane"/>
    <property type="evidence" value="ECO:0007669"/>
    <property type="project" value="UniProtKB-SubCell"/>
</dbReference>
<accession>A0A4R2I3V5</accession>
<evidence type="ECO:0000313" key="24">
    <source>
        <dbReference type="EMBL" id="TCO38823.1"/>
    </source>
</evidence>
<dbReference type="InterPro" id="IPR038414">
    <property type="entry name" value="CcoP_N_sf"/>
</dbReference>
<feature type="binding site" description="axial binding residue" evidence="20">
    <location>
        <position position="144"/>
    </location>
    <ligand>
        <name>heme c</name>
        <dbReference type="ChEBI" id="CHEBI:61717"/>
        <label>1</label>
    </ligand>
    <ligandPart>
        <name>Fe</name>
        <dbReference type="ChEBI" id="CHEBI:18248"/>
    </ligandPart>
</feature>
<dbReference type="NCBIfam" id="TIGR00782">
    <property type="entry name" value="ccoP"/>
    <property type="match status" value="1"/>
</dbReference>
<evidence type="ECO:0000259" key="23">
    <source>
        <dbReference type="PROSITE" id="PS51007"/>
    </source>
</evidence>
<comment type="similarity">
    <text evidence="3 19">Belongs to the CcoP / FixP family.</text>
</comment>
<feature type="transmembrane region" description="Helical" evidence="22">
    <location>
        <begin position="58"/>
        <end position="77"/>
    </location>
</feature>
<evidence type="ECO:0000256" key="18">
    <source>
        <dbReference type="ARBA" id="ARBA00023136"/>
    </source>
</evidence>
<dbReference type="AlphaFoldDB" id="A0A4R2I3V5"/>
<dbReference type="GO" id="GO:0016491">
    <property type="term" value="F:oxidoreductase activity"/>
    <property type="evidence" value="ECO:0007669"/>
    <property type="project" value="UniProtKB-KW"/>
</dbReference>
<evidence type="ECO:0000256" key="21">
    <source>
        <dbReference type="PIRSR" id="PIRSR000006-2"/>
    </source>
</evidence>
<name>A0A4R2I3V5_9GAMM</name>
<evidence type="ECO:0000256" key="20">
    <source>
        <dbReference type="PIRSR" id="PIRSR000006-1"/>
    </source>
</evidence>
<keyword evidence="25" id="KW-1185">Reference proteome</keyword>
<feature type="binding site" description="covalent" evidence="21">
    <location>
        <position position="143"/>
    </location>
    <ligand>
        <name>heme c</name>
        <dbReference type="ChEBI" id="CHEBI:61717"/>
        <label>1</label>
    </ligand>
</feature>
<keyword evidence="8 19" id="KW-0679">Respiratory chain</keyword>
<keyword evidence="7 19" id="KW-0349">Heme</keyword>
<evidence type="ECO:0000256" key="9">
    <source>
        <dbReference type="ARBA" id="ARBA00022692"/>
    </source>
</evidence>
<comment type="subcellular location">
    <subcellularLocation>
        <location evidence="1 19">Cell inner membrane</location>
    </subcellularLocation>
</comment>
<keyword evidence="10 19" id="KW-0479">Metal-binding</keyword>
<dbReference type="PANTHER" id="PTHR33751">
    <property type="entry name" value="CBB3-TYPE CYTOCHROME C OXIDASE SUBUNIT FIXP"/>
    <property type="match status" value="1"/>
</dbReference>
<keyword evidence="11" id="KW-0677">Repeat</keyword>
<gene>
    <name evidence="24" type="ORF">EV148_107111</name>
</gene>
<feature type="binding site" description="axial binding residue" evidence="20">
    <location>
        <position position="272"/>
    </location>
    <ligand>
        <name>heme c</name>
        <dbReference type="ChEBI" id="CHEBI:61717"/>
        <label>1</label>
    </ligand>
    <ligandPart>
        <name>Fe</name>
        <dbReference type="ChEBI" id="CHEBI:18248"/>
    </ligandPart>
</feature>
<evidence type="ECO:0000256" key="15">
    <source>
        <dbReference type="ARBA" id="ARBA00023002"/>
    </source>
</evidence>
<dbReference type="PRINTS" id="PR00605">
    <property type="entry name" value="CYTCHROMECIC"/>
</dbReference>
<dbReference type="Gene3D" id="6.10.280.130">
    <property type="match status" value="1"/>
</dbReference>
<dbReference type="RefSeq" id="WP_131998981.1">
    <property type="nucleotide sequence ID" value="NZ_JACGXM010000006.1"/>
</dbReference>
<proteinExistence type="inferred from homology"/>
<protein>
    <recommendedName>
        <fullName evidence="19">Cbb3-type cytochrome c oxidase subunit</fullName>
    </recommendedName>
</protein>
<keyword evidence="17 19" id="KW-0406">Ion transport</keyword>
<evidence type="ECO:0000256" key="19">
    <source>
        <dbReference type="PIRNR" id="PIRNR000006"/>
    </source>
</evidence>
<dbReference type="PIRSF" id="PIRSF000006">
    <property type="entry name" value="Cbb3-Cox_fixP"/>
    <property type="match status" value="1"/>
</dbReference>
<keyword evidence="15 19" id="KW-0560">Oxidoreductase</keyword>
<keyword evidence="6 19" id="KW-0997">Cell inner membrane</keyword>
<evidence type="ECO:0000256" key="1">
    <source>
        <dbReference type="ARBA" id="ARBA00004533"/>
    </source>
</evidence>
<evidence type="ECO:0000256" key="17">
    <source>
        <dbReference type="ARBA" id="ARBA00023065"/>
    </source>
</evidence>
<feature type="binding site" description="axial binding residue" evidence="20">
    <location>
        <position position="185"/>
    </location>
    <ligand>
        <name>heme c</name>
        <dbReference type="ChEBI" id="CHEBI:61717"/>
        <label>2</label>
    </ligand>
    <ligandPart>
        <name>Fe</name>
        <dbReference type="ChEBI" id="CHEBI:18248"/>
    </ligandPart>
</feature>
<evidence type="ECO:0000256" key="12">
    <source>
        <dbReference type="ARBA" id="ARBA00022781"/>
    </source>
</evidence>
<comment type="caution">
    <text evidence="24">The sequence shown here is derived from an EMBL/GenBank/DDBJ whole genome shotgun (WGS) entry which is preliminary data.</text>
</comment>
<evidence type="ECO:0000313" key="25">
    <source>
        <dbReference type="Proteomes" id="UP000294862"/>
    </source>
</evidence>
<feature type="binding site" description="covalent" evidence="21">
    <location>
        <position position="140"/>
    </location>
    <ligand>
        <name>heme c</name>
        <dbReference type="ChEBI" id="CHEBI:61717"/>
        <label>1</label>
    </ligand>
</feature>
<dbReference type="PANTHER" id="PTHR33751:SF1">
    <property type="entry name" value="CBB3-TYPE CYTOCHROME C OXIDASE SUBUNIT FIXP"/>
    <property type="match status" value="1"/>
</dbReference>
<feature type="transmembrane region" description="Helical" evidence="22">
    <location>
        <begin position="7"/>
        <end position="26"/>
    </location>
</feature>
<comment type="subunit">
    <text evidence="19">Component of the cbb3-type cytochrome c oxidase.</text>
</comment>